<organism evidence="1 2">
    <name type="scientific">Mucilaginibacter ginkgonis</name>
    <dbReference type="NCBI Taxonomy" id="2682091"/>
    <lineage>
        <taxon>Bacteria</taxon>
        <taxon>Pseudomonadati</taxon>
        <taxon>Bacteroidota</taxon>
        <taxon>Sphingobacteriia</taxon>
        <taxon>Sphingobacteriales</taxon>
        <taxon>Sphingobacteriaceae</taxon>
        <taxon>Mucilaginibacter</taxon>
    </lineage>
</organism>
<protein>
    <recommendedName>
        <fullName evidence="3">Transcriptional regulator</fullName>
    </recommendedName>
</protein>
<dbReference type="AlphaFoldDB" id="A0A6I4I4X7"/>
<evidence type="ECO:0008006" key="3">
    <source>
        <dbReference type="Google" id="ProtNLM"/>
    </source>
</evidence>
<dbReference type="EMBL" id="CP066775">
    <property type="protein sequence ID" value="QQL50766.1"/>
    <property type="molecule type" value="Genomic_DNA"/>
</dbReference>
<dbReference type="RefSeq" id="WP_157526731.1">
    <property type="nucleotide sequence ID" value="NZ_CP066775.1"/>
</dbReference>
<proteinExistence type="predicted"/>
<accession>A0A6I4I4X7</accession>
<evidence type="ECO:0000313" key="1">
    <source>
        <dbReference type="EMBL" id="QQL50766.1"/>
    </source>
</evidence>
<gene>
    <name evidence="1" type="ORF">GO620_004725</name>
</gene>
<keyword evidence="2" id="KW-1185">Reference proteome</keyword>
<sequence>MALTDEEFREEYKPLHIPAHFEEADTEQNRVIYALAQLGEGTSDDVINKLKELQPGIDAEQLNAFAKVILRDLFNKGKLAGNERDGKLYYNLHKITRPNSGATGTDYVELNL</sequence>
<evidence type="ECO:0000313" key="2">
    <source>
        <dbReference type="Proteomes" id="UP000429232"/>
    </source>
</evidence>
<dbReference type="KEGG" id="mgik:GO620_004725"/>
<name>A0A6I4I4X7_9SPHI</name>
<dbReference type="Proteomes" id="UP000429232">
    <property type="component" value="Chromosome"/>
</dbReference>
<reference evidence="1 2" key="1">
    <citation type="submission" date="2020-12" db="EMBL/GenBank/DDBJ databases">
        <title>HMF7856_wgs.fasta genome submission.</title>
        <authorList>
            <person name="Kang H."/>
            <person name="Kim H."/>
            <person name="Joh K."/>
        </authorList>
    </citation>
    <scope>NUCLEOTIDE SEQUENCE [LARGE SCALE GENOMIC DNA]</scope>
    <source>
        <strain evidence="1 2">HMF7856</strain>
    </source>
</reference>